<comment type="caution">
    <text evidence="1">The sequence shown here is derived from an EMBL/GenBank/DDBJ whole genome shotgun (WGS) entry which is preliminary data.</text>
</comment>
<evidence type="ECO:0000313" key="2">
    <source>
        <dbReference type="Proteomes" id="UP001652564"/>
    </source>
</evidence>
<keyword evidence="2" id="KW-1185">Reference proteome</keyword>
<accession>A0ABT2ZV91</accession>
<dbReference type="SUPFAM" id="SSF51120">
    <property type="entry name" value="beta-Roll"/>
    <property type="match status" value="1"/>
</dbReference>
<sequence>EFVFATGDGFDRIMDFEDGLDLIRISAGAVDFGGVTVAASGPNTLVTFSDVSVLLVGINPGDIDASDFVFG</sequence>
<organism evidence="1 2">
    <name type="scientific">Albidovulum litorale</name>
    <dbReference type="NCBI Taxonomy" id="2984134"/>
    <lineage>
        <taxon>Bacteria</taxon>
        <taxon>Pseudomonadati</taxon>
        <taxon>Pseudomonadota</taxon>
        <taxon>Alphaproteobacteria</taxon>
        <taxon>Rhodobacterales</taxon>
        <taxon>Paracoccaceae</taxon>
        <taxon>Albidovulum</taxon>
    </lineage>
</organism>
<feature type="non-terminal residue" evidence="1">
    <location>
        <position position="1"/>
    </location>
</feature>
<dbReference type="RefSeq" id="WP_412175665.1">
    <property type="nucleotide sequence ID" value="NZ_JAOWKZ010000010.1"/>
</dbReference>
<evidence type="ECO:0000313" key="1">
    <source>
        <dbReference type="EMBL" id="MCV2874621.1"/>
    </source>
</evidence>
<dbReference type="InterPro" id="IPR011049">
    <property type="entry name" value="Serralysin-like_metalloprot_C"/>
</dbReference>
<name>A0ABT2ZV91_9RHOB</name>
<gene>
    <name evidence="1" type="ORF">OEZ71_20165</name>
</gene>
<reference evidence="1 2" key="1">
    <citation type="submission" date="2022-10" db="EMBL/GenBank/DDBJ databases">
        <title>Defluviimonas sp. nov., isolated from ocean surface sediments.</title>
        <authorList>
            <person name="He W."/>
            <person name="Wang L."/>
            <person name="Zhang D.-F."/>
        </authorList>
    </citation>
    <scope>NUCLEOTIDE SEQUENCE [LARGE SCALE GENOMIC DNA]</scope>
    <source>
        <strain evidence="1 2">WL0050</strain>
    </source>
</reference>
<dbReference type="Proteomes" id="UP001652564">
    <property type="component" value="Unassembled WGS sequence"/>
</dbReference>
<protein>
    <recommendedName>
        <fullName evidence="3">Calcium-binding protein</fullName>
    </recommendedName>
</protein>
<evidence type="ECO:0008006" key="3">
    <source>
        <dbReference type="Google" id="ProtNLM"/>
    </source>
</evidence>
<dbReference type="EMBL" id="JAOWKZ010000010">
    <property type="protein sequence ID" value="MCV2874621.1"/>
    <property type="molecule type" value="Genomic_DNA"/>
</dbReference>
<proteinExistence type="predicted"/>